<dbReference type="PANTHER" id="PTHR45947:SF3">
    <property type="entry name" value="SULFOQUINOVOSYL TRANSFERASE SQD2"/>
    <property type="match status" value="1"/>
</dbReference>
<feature type="region of interest" description="Disordered" evidence="3">
    <location>
        <begin position="530"/>
        <end position="636"/>
    </location>
</feature>
<feature type="domain" description="Glycosyl transferase family 1" evidence="4">
    <location>
        <begin position="722"/>
        <end position="869"/>
    </location>
</feature>
<feature type="compositionally biased region" description="Basic residues" evidence="3">
    <location>
        <begin position="626"/>
        <end position="635"/>
    </location>
</feature>
<keyword evidence="7" id="KW-1185">Reference proteome</keyword>
<gene>
    <name evidence="6" type="ORF">GCM10025870_19830</name>
</gene>
<feature type="domain" description="Glycosyltransferase 2-like" evidence="5">
    <location>
        <begin position="254"/>
        <end position="411"/>
    </location>
</feature>
<dbReference type="InterPro" id="IPR050194">
    <property type="entry name" value="Glycosyltransferase_grp1"/>
</dbReference>
<evidence type="ECO:0000313" key="6">
    <source>
        <dbReference type="EMBL" id="BDZ54910.1"/>
    </source>
</evidence>
<dbReference type="Gene3D" id="3.40.50.2000">
    <property type="entry name" value="Glycogen Phosphorylase B"/>
    <property type="match status" value="4"/>
</dbReference>
<dbReference type="Pfam" id="PF00535">
    <property type="entry name" value="Glycos_transf_2"/>
    <property type="match status" value="1"/>
</dbReference>
<dbReference type="RefSeq" id="WP_286328932.1">
    <property type="nucleotide sequence ID" value="NZ_AP027734.1"/>
</dbReference>
<dbReference type="Gene3D" id="3.90.550.10">
    <property type="entry name" value="Spore Coat Polysaccharide Biosynthesis Protein SpsA, Chain A"/>
    <property type="match status" value="1"/>
</dbReference>
<dbReference type="Pfam" id="PF13692">
    <property type="entry name" value="Glyco_trans_1_4"/>
    <property type="match status" value="1"/>
</dbReference>
<dbReference type="Pfam" id="PF00534">
    <property type="entry name" value="Glycos_transf_1"/>
    <property type="match status" value="1"/>
</dbReference>
<feature type="compositionally biased region" description="Basic and acidic residues" evidence="3">
    <location>
        <begin position="530"/>
        <end position="541"/>
    </location>
</feature>
<keyword evidence="2" id="KW-0808">Transferase</keyword>
<evidence type="ECO:0000313" key="7">
    <source>
        <dbReference type="Proteomes" id="UP001321477"/>
    </source>
</evidence>
<dbReference type="Proteomes" id="UP001321477">
    <property type="component" value="Chromosome"/>
</dbReference>
<proteinExistence type="predicted"/>
<dbReference type="InterPro" id="IPR001173">
    <property type="entry name" value="Glyco_trans_2-like"/>
</dbReference>
<organism evidence="6 7">
    <name type="scientific">Agromyces marinus</name>
    <dbReference type="NCBI Taxonomy" id="1389020"/>
    <lineage>
        <taxon>Bacteria</taxon>
        <taxon>Bacillati</taxon>
        <taxon>Actinomycetota</taxon>
        <taxon>Actinomycetes</taxon>
        <taxon>Micrococcales</taxon>
        <taxon>Microbacteriaceae</taxon>
        <taxon>Agromyces</taxon>
    </lineage>
</organism>
<dbReference type="EMBL" id="AP027734">
    <property type="protein sequence ID" value="BDZ54910.1"/>
    <property type="molecule type" value="Genomic_DNA"/>
</dbReference>
<evidence type="ECO:0000256" key="3">
    <source>
        <dbReference type="SAM" id="MobiDB-lite"/>
    </source>
</evidence>
<evidence type="ECO:0000256" key="1">
    <source>
        <dbReference type="ARBA" id="ARBA00021292"/>
    </source>
</evidence>
<name>A0ABM8H2C7_9MICO</name>
<feature type="region of interest" description="Disordered" evidence="3">
    <location>
        <begin position="660"/>
        <end position="681"/>
    </location>
</feature>
<evidence type="ECO:0000256" key="2">
    <source>
        <dbReference type="ARBA" id="ARBA00022679"/>
    </source>
</evidence>
<dbReference type="SUPFAM" id="SSF53448">
    <property type="entry name" value="Nucleotide-diphospho-sugar transferases"/>
    <property type="match status" value="1"/>
</dbReference>
<evidence type="ECO:0000259" key="5">
    <source>
        <dbReference type="Pfam" id="PF00535"/>
    </source>
</evidence>
<accession>A0ABM8H2C7</accession>
<reference evidence="7" key="1">
    <citation type="journal article" date="2019" name="Int. J. Syst. Evol. Microbiol.">
        <title>The Global Catalogue of Microorganisms (GCM) 10K type strain sequencing project: providing services to taxonomists for standard genome sequencing and annotation.</title>
        <authorList>
            <consortium name="The Broad Institute Genomics Platform"/>
            <consortium name="The Broad Institute Genome Sequencing Center for Infectious Disease"/>
            <person name="Wu L."/>
            <person name="Ma J."/>
        </authorList>
    </citation>
    <scope>NUCLEOTIDE SEQUENCE [LARGE SCALE GENOMIC DNA]</scope>
    <source>
        <strain evidence="7">NBRC 109019</strain>
    </source>
</reference>
<dbReference type="CDD" id="cd03801">
    <property type="entry name" value="GT4_PimA-like"/>
    <property type="match status" value="1"/>
</dbReference>
<evidence type="ECO:0000259" key="4">
    <source>
        <dbReference type="Pfam" id="PF00534"/>
    </source>
</evidence>
<dbReference type="PANTHER" id="PTHR45947">
    <property type="entry name" value="SULFOQUINOVOSYL TRANSFERASE SQD2"/>
    <property type="match status" value="1"/>
</dbReference>
<protein>
    <recommendedName>
        <fullName evidence="1">D-inositol 3-phosphate glycosyltransferase</fullName>
    </recommendedName>
</protein>
<feature type="compositionally biased region" description="Basic and acidic residues" evidence="3">
    <location>
        <begin position="585"/>
        <end position="602"/>
    </location>
</feature>
<dbReference type="SUPFAM" id="SSF53756">
    <property type="entry name" value="UDP-Glycosyltransferase/glycogen phosphorylase"/>
    <property type="match status" value="2"/>
</dbReference>
<sequence>MALRAASGVSACNSEAARIAEYKGFVGRARVIPLGVDLDQFRPADAAGTPGGRGGAPAPYRDPDPITVGFIGRLVPEKGVLLLLDALAREPRLRLRVVGTGPLSSELPARAASAGVADRVELFGAVEPADIPEVMRSFDVLAVPSLPTPSWTEQFGRVAVEAMACGIPVVSSDAGALPDIVGGAGLVVPTGDAGALAEALVAASGPSAAELRAAGFARAEACSWGAVGRDYLDLYRSIVHEPSAAPEPAPTLEVVVVAYGSPELLRRALEPVAGLPVTVVDNSSLPAIRELCDGLGVRYLDPGRNGGFAAGVNHGLANRLAPRSDVLLLNPDAEISADDVARLHRALRARPDLASVGPAQVDEQGHDARVEWWLPSPSGTWLEALGLARLRRDPSYVIGSVMLLRAEALDQVGWFDERFFLYAEEADWAYRAHRLGWRHELVPSARAVHVGAGTGGDPRRREAHFHASQERYLRKHFGAARWQWARAGQWLGSMARAVVLPGERGRAARRRAAITRLGPVRVEARFRGMRPHDQGRSDRAVHRAGNGGRGSGLAPRPGAARTRSGRRGVHLPVRTPRATDVAVRAQHDPRPHSRRLAHDLVQHRRHPSCEAVPRRAPRRDLDLPQQRRRRRHLRQPRPVARLDACPGALVLGHLPQPGARLHLPPRPVPLSRTRPPCRGLPLGGDAADLRATYGPIGPRIEVIPNGVDLDRFRPPTPKERAAARAEFGLGHDQRVGVFVGHEFSRKGLSFAIRGLASGPSALLMVIGGNDDIIAEAHAEAVEHGVGDRVLFLGVRKDLPNHLAACDFFVFPSAYEANALVVLEALASGLPVIATPVGFAPEVIHDGVNGYLVERDPEAVGARMEELATLDDESFAALRLGARASAERYGWREVARRYLALVEQVQAERSTDSSAAEQASG</sequence>
<dbReference type="InterPro" id="IPR001296">
    <property type="entry name" value="Glyco_trans_1"/>
</dbReference>
<dbReference type="InterPro" id="IPR029044">
    <property type="entry name" value="Nucleotide-diphossugar_trans"/>
</dbReference>